<dbReference type="AlphaFoldDB" id="A0A414RH93"/>
<sequence length="250" mass="27987">MRLANIMRYSSIYQLFILFVLILPMKMLAGERIVILGSSTAEGAGVKVPENSWACRYAQYLKSVDKGYEIINLAKGGYTTFAIMPLGTPAYDTGTHVLAVDSLRNIDKALSYSPDIIIINMPTNDVSNGIPLSVQLSNFRTIIDKARSKNVKVWITTSQPHNFGEKYTPPYTESHRPDASKQKFRNQFKLLSDEILKQYGDYAIDFYTGLVSEDSCGFIKPIYDSGDGVHLNDEAHAVLFERVKNKIGLD</sequence>
<evidence type="ECO:0000313" key="5">
    <source>
        <dbReference type="Proteomes" id="UP000285750"/>
    </source>
</evidence>
<dbReference type="Proteomes" id="UP000285750">
    <property type="component" value="Unassembled WGS sequence"/>
</dbReference>
<accession>A0A414RH93</accession>
<dbReference type="PANTHER" id="PTHR43784:SF2">
    <property type="entry name" value="GDSL-LIKE LIPASE_ACYLHYDROLASE, PUTATIVE (AFU_ORTHOLOGUE AFUA_2G00820)-RELATED"/>
    <property type="match status" value="1"/>
</dbReference>
<evidence type="ECO:0000313" key="3">
    <source>
        <dbReference type="EMBL" id="RHF92461.1"/>
    </source>
</evidence>
<dbReference type="GO" id="GO:0016788">
    <property type="term" value="F:hydrolase activity, acting on ester bonds"/>
    <property type="evidence" value="ECO:0007669"/>
    <property type="project" value="UniProtKB-ARBA"/>
</dbReference>
<keyword evidence="3" id="KW-0378">Hydrolase</keyword>
<dbReference type="SUPFAM" id="SSF52266">
    <property type="entry name" value="SGNH hydrolase"/>
    <property type="match status" value="1"/>
</dbReference>
<gene>
    <name evidence="3" type="ORF">DW653_03795</name>
    <name evidence="2" type="ORF">DWY14_01295</name>
</gene>
<dbReference type="EMBL" id="QRUY01000002">
    <property type="protein sequence ID" value="RGS10363.1"/>
    <property type="molecule type" value="Genomic_DNA"/>
</dbReference>
<evidence type="ECO:0000313" key="4">
    <source>
        <dbReference type="Proteomes" id="UP000283485"/>
    </source>
</evidence>
<comment type="caution">
    <text evidence="3">The sequence shown here is derived from an EMBL/GenBank/DDBJ whole genome shotgun (WGS) entry which is preliminary data.</text>
</comment>
<dbReference type="InterPro" id="IPR013830">
    <property type="entry name" value="SGNH_hydro"/>
</dbReference>
<evidence type="ECO:0000313" key="2">
    <source>
        <dbReference type="EMBL" id="RGS10363.1"/>
    </source>
</evidence>
<dbReference type="EMBL" id="QRHQ01000004">
    <property type="protein sequence ID" value="RHF92461.1"/>
    <property type="molecule type" value="Genomic_DNA"/>
</dbReference>
<dbReference type="Gene3D" id="3.40.50.1110">
    <property type="entry name" value="SGNH hydrolase"/>
    <property type="match status" value="1"/>
</dbReference>
<reference evidence="4 5" key="1">
    <citation type="submission" date="2018-08" db="EMBL/GenBank/DDBJ databases">
        <title>A genome reference for cultivated species of the human gut microbiota.</title>
        <authorList>
            <person name="Zou Y."/>
            <person name="Xue W."/>
            <person name="Luo G."/>
        </authorList>
    </citation>
    <scope>NUCLEOTIDE SEQUENCE [LARGE SCALE GENOMIC DNA]</scope>
    <source>
        <strain evidence="2 5">AF24-16AC</strain>
        <strain evidence="3 4">AM23-23</strain>
    </source>
</reference>
<dbReference type="CDD" id="cd00229">
    <property type="entry name" value="SGNH_hydrolase"/>
    <property type="match status" value="1"/>
</dbReference>
<evidence type="ECO:0000259" key="1">
    <source>
        <dbReference type="Pfam" id="PF13472"/>
    </source>
</evidence>
<dbReference type="PANTHER" id="PTHR43784">
    <property type="entry name" value="GDSL-LIKE LIPASE/ACYLHYDROLASE, PUTATIVE (AFU_ORTHOLOGUE AFUA_2G00820)-RELATED"/>
    <property type="match status" value="1"/>
</dbReference>
<organism evidence="3 4">
    <name type="scientific">Phocaeicola plebeius</name>
    <dbReference type="NCBI Taxonomy" id="310297"/>
    <lineage>
        <taxon>Bacteria</taxon>
        <taxon>Pseudomonadati</taxon>
        <taxon>Bacteroidota</taxon>
        <taxon>Bacteroidia</taxon>
        <taxon>Bacteroidales</taxon>
        <taxon>Bacteroidaceae</taxon>
        <taxon>Phocaeicola</taxon>
    </lineage>
</organism>
<feature type="domain" description="SGNH hydrolase-type esterase" evidence="1">
    <location>
        <begin position="36"/>
        <end position="237"/>
    </location>
</feature>
<dbReference type="InterPro" id="IPR036514">
    <property type="entry name" value="SGNH_hydro_sf"/>
</dbReference>
<dbReference type="InterPro" id="IPR053140">
    <property type="entry name" value="GDSL_Rv0518-like"/>
</dbReference>
<dbReference type="Pfam" id="PF13472">
    <property type="entry name" value="Lipase_GDSL_2"/>
    <property type="match status" value="1"/>
</dbReference>
<dbReference type="Proteomes" id="UP000283485">
    <property type="component" value="Unassembled WGS sequence"/>
</dbReference>
<name>A0A414RH93_9BACT</name>
<protein>
    <submittedName>
        <fullName evidence="3">SGNH/GDSL hydrolase family protein</fullName>
    </submittedName>
</protein>
<proteinExistence type="predicted"/>